<dbReference type="Proteomes" id="UP000582487">
    <property type="component" value="Unassembled WGS sequence"/>
</dbReference>
<sequence>MCAAVIDLIIENTRESLNILKHRHNMHKLLGEWDGSNECHIANAGDWLVIWKTVDGIAYFQHTGSHDDPVCKKTEKRNQTRHRLRKPKAVEVRHKVYLT</sequence>
<evidence type="ECO:0000313" key="1">
    <source>
        <dbReference type="EMBL" id="NMW92802.1"/>
    </source>
</evidence>
<comment type="caution">
    <text evidence="1">The sequence shown here is derived from an EMBL/GenBank/DDBJ whole genome shotgun (WGS) entry which is preliminary data.</text>
</comment>
<name>A0A848RJ54_9ACTO</name>
<organism evidence="1 2">
    <name type="scientific">Mobiluncus mulieris</name>
    <dbReference type="NCBI Taxonomy" id="2052"/>
    <lineage>
        <taxon>Bacteria</taxon>
        <taxon>Bacillati</taxon>
        <taxon>Actinomycetota</taxon>
        <taxon>Actinomycetes</taxon>
        <taxon>Actinomycetales</taxon>
        <taxon>Actinomycetaceae</taxon>
        <taxon>Mobiluncus</taxon>
    </lineage>
</organism>
<dbReference type="EMBL" id="JABCUV010000003">
    <property type="protein sequence ID" value="NMW92802.1"/>
    <property type="molecule type" value="Genomic_DNA"/>
</dbReference>
<dbReference type="AlphaFoldDB" id="A0A848RJ54"/>
<dbReference type="SUPFAM" id="SSF143011">
    <property type="entry name" value="RelE-like"/>
    <property type="match status" value="1"/>
</dbReference>
<protein>
    <submittedName>
        <fullName evidence="1">Uncharacterized protein</fullName>
    </submittedName>
</protein>
<reference evidence="1 2" key="1">
    <citation type="submission" date="2020-04" db="EMBL/GenBank/DDBJ databases">
        <title>Antimicrobial susceptibility and clonality of vaginal-derived multi-drug resistant Mobiluncus isolates in China.</title>
        <authorList>
            <person name="Zhang X."/>
        </authorList>
    </citation>
    <scope>NUCLEOTIDE SEQUENCE [LARGE SCALE GENOMIC DNA]</scope>
    <source>
        <strain evidence="1 2">7</strain>
    </source>
</reference>
<dbReference type="Gene3D" id="3.30.2310.20">
    <property type="entry name" value="RelE-like"/>
    <property type="match status" value="1"/>
</dbReference>
<accession>A0A848RJ54</accession>
<dbReference type="Pfam" id="PF15738">
    <property type="entry name" value="YafQ_toxin"/>
    <property type="match status" value="1"/>
</dbReference>
<proteinExistence type="predicted"/>
<gene>
    <name evidence="1" type="ORF">HHJ74_03655</name>
</gene>
<dbReference type="InterPro" id="IPR004386">
    <property type="entry name" value="Toxin_YafQ-like"/>
</dbReference>
<evidence type="ECO:0000313" key="2">
    <source>
        <dbReference type="Proteomes" id="UP000582487"/>
    </source>
</evidence>
<dbReference type="InterPro" id="IPR035093">
    <property type="entry name" value="RelE/ParE_toxin_dom_sf"/>
</dbReference>